<accession>A0A4Z1SQE4</accession>
<sequence length="172" mass="19558">MYSQIVPNLYLGNVRSRNFDSSPPDCHTCVSVGVYDMKRPSWAENYVFYQLVDRATVPESQMQYIIEDSADFIEAHISKGVLVHCGVGVSRSAFVVIGYLMLKRQMSFERAYEHTLARRPCICPNEGFCQYLRKLDGDLATRRREQIRTQLEQVEASLEGAKSLALSSTTCM</sequence>
<evidence type="ECO:0000256" key="6">
    <source>
        <dbReference type="SAM" id="Phobius"/>
    </source>
</evidence>
<dbReference type="GO" id="GO:0004725">
    <property type="term" value="F:protein tyrosine phosphatase activity"/>
    <property type="evidence" value="ECO:0007669"/>
    <property type="project" value="TreeGrafter"/>
</dbReference>
<keyword evidence="2" id="KW-0378">Hydrolase</keyword>
<dbReference type="GO" id="GO:0004722">
    <property type="term" value="F:protein serine/threonine phosphatase activity"/>
    <property type="evidence" value="ECO:0007669"/>
    <property type="project" value="UniProtKB-EC"/>
</dbReference>
<feature type="domain" description="Tyrosine-protein phosphatase" evidence="7">
    <location>
        <begin position="1"/>
        <end position="141"/>
    </location>
</feature>
<dbReference type="PANTHER" id="PTHR45948">
    <property type="entry name" value="DUAL SPECIFICITY PROTEIN PHOSPHATASE DDB_G0269404-RELATED"/>
    <property type="match status" value="1"/>
</dbReference>
<keyword evidence="6" id="KW-0472">Membrane</keyword>
<keyword evidence="6" id="KW-1133">Transmembrane helix</keyword>
<evidence type="ECO:0000259" key="7">
    <source>
        <dbReference type="PROSITE" id="PS50054"/>
    </source>
</evidence>
<proteinExistence type="inferred from homology"/>
<comment type="caution">
    <text evidence="9">The sequence shown here is derived from an EMBL/GenBank/DDBJ whole genome shotgun (WGS) entry which is preliminary data.</text>
</comment>
<dbReference type="SUPFAM" id="SSF52799">
    <property type="entry name" value="(Phosphotyrosine protein) phosphatases II"/>
    <property type="match status" value="1"/>
</dbReference>
<dbReference type="PROSITE" id="PS00383">
    <property type="entry name" value="TYR_PHOSPHATASE_1"/>
    <property type="match status" value="1"/>
</dbReference>
<dbReference type="GO" id="GO:0007165">
    <property type="term" value="P:signal transduction"/>
    <property type="evidence" value="ECO:0007669"/>
    <property type="project" value="TreeGrafter"/>
</dbReference>
<evidence type="ECO:0000313" key="9">
    <source>
        <dbReference type="EMBL" id="TNJ28074.1"/>
    </source>
</evidence>
<protein>
    <submittedName>
        <fullName evidence="9">Dual-specificity protein phosphatase</fullName>
    </submittedName>
</protein>
<gene>
    <name evidence="9" type="ORF">GMRT_10007</name>
</gene>
<dbReference type="PANTHER" id="PTHR45948:SF2">
    <property type="entry name" value="DUAL SPECIFICITY PROTEIN PHOSPHATASE"/>
    <property type="match status" value="1"/>
</dbReference>
<comment type="catalytic activity">
    <reaction evidence="5">
        <text>O-phospho-L-threonyl-[protein] + H2O = L-threonyl-[protein] + phosphate</text>
        <dbReference type="Rhea" id="RHEA:47004"/>
        <dbReference type="Rhea" id="RHEA-COMP:11060"/>
        <dbReference type="Rhea" id="RHEA-COMP:11605"/>
        <dbReference type="ChEBI" id="CHEBI:15377"/>
        <dbReference type="ChEBI" id="CHEBI:30013"/>
        <dbReference type="ChEBI" id="CHEBI:43474"/>
        <dbReference type="ChEBI" id="CHEBI:61977"/>
        <dbReference type="EC" id="3.1.3.16"/>
    </reaction>
</comment>
<feature type="domain" description="Tyrosine specific protein phosphatases" evidence="8">
    <location>
        <begin position="67"/>
        <end position="120"/>
    </location>
</feature>
<name>A0A4Z1SQE4_GIAMU</name>
<dbReference type="Proteomes" id="UP000315496">
    <property type="component" value="Chromosome 2"/>
</dbReference>
<dbReference type="InterPro" id="IPR020422">
    <property type="entry name" value="TYR_PHOSPHATASE_DUAL_dom"/>
</dbReference>
<dbReference type="SMART" id="SM00195">
    <property type="entry name" value="DSPc"/>
    <property type="match status" value="1"/>
</dbReference>
<feature type="transmembrane region" description="Helical" evidence="6">
    <location>
        <begin position="81"/>
        <end position="102"/>
    </location>
</feature>
<evidence type="ECO:0000256" key="5">
    <source>
        <dbReference type="ARBA" id="ARBA00048336"/>
    </source>
</evidence>
<evidence type="ECO:0000256" key="4">
    <source>
        <dbReference type="ARBA" id="ARBA00047761"/>
    </source>
</evidence>
<dbReference type="CDD" id="cd14498">
    <property type="entry name" value="DSP"/>
    <property type="match status" value="1"/>
</dbReference>
<reference evidence="9 10" key="1">
    <citation type="submission" date="2019-05" db="EMBL/GenBank/DDBJ databases">
        <title>The compact genome of Giardia muris reveals important steps in the evolution of intestinal protozoan parasites.</title>
        <authorList>
            <person name="Xu F."/>
            <person name="Jimenez-Gonzalez A."/>
            <person name="Einarsson E."/>
            <person name="Astvaldsson A."/>
            <person name="Peirasmaki D."/>
            <person name="Eckmann L."/>
            <person name="Andersson J.O."/>
            <person name="Svard S.G."/>
            <person name="Jerlstrom-Hultqvist J."/>
        </authorList>
    </citation>
    <scope>NUCLEOTIDE SEQUENCE [LARGE SCALE GENOMIC DNA]</scope>
    <source>
        <strain evidence="9 10">Roberts-Thomson</strain>
    </source>
</reference>
<keyword evidence="3" id="KW-0904">Protein phosphatase</keyword>
<evidence type="ECO:0000256" key="2">
    <source>
        <dbReference type="ARBA" id="ARBA00022801"/>
    </source>
</evidence>
<dbReference type="VEuPathDB" id="GiardiaDB:GMRT_10007"/>
<keyword evidence="6" id="KW-0812">Transmembrane</keyword>
<dbReference type="InterPro" id="IPR000387">
    <property type="entry name" value="Tyr_Pase_dom"/>
</dbReference>
<comment type="similarity">
    <text evidence="1">Belongs to the protein-tyrosine phosphatase family. Non-receptor class dual specificity subfamily.</text>
</comment>
<dbReference type="InterPro" id="IPR000340">
    <property type="entry name" value="Dual-sp_phosphatase_cat-dom"/>
</dbReference>
<evidence type="ECO:0000259" key="8">
    <source>
        <dbReference type="PROSITE" id="PS50056"/>
    </source>
</evidence>
<dbReference type="Pfam" id="PF00782">
    <property type="entry name" value="DSPc"/>
    <property type="match status" value="1"/>
</dbReference>
<dbReference type="Gene3D" id="3.90.190.10">
    <property type="entry name" value="Protein tyrosine phosphatase superfamily"/>
    <property type="match status" value="1"/>
</dbReference>
<keyword evidence="10" id="KW-1185">Reference proteome</keyword>
<dbReference type="InterPro" id="IPR029021">
    <property type="entry name" value="Prot-tyrosine_phosphatase-like"/>
</dbReference>
<comment type="catalytic activity">
    <reaction evidence="4">
        <text>O-phospho-L-seryl-[protein] + H2O = L-seryl-[protein] + phosphate</text>
        <dbReference type="Rhea" id="RHEA:20629"/>
        <dbReference type="Rhea" id="RHEA-COMP:9863"/>
        <dbReference type="Rhea" id="RHEA-COMP:11604"/>
        <dbReference type="ChEBI" id="CHEBI:15377"/>
        <dbReference type="ChEBI" id="CHEBI:29999"/>
        <dbReference type="ChEBI" id="CHEBI:43474"/>
        <dbReference type="ChEBI" id="CHEBI:83421"/>
        <dbReference type="EC" id="3.1.3.16"/>
    </reaction>
</comment>
<dbReference type="PROSITE" id="PS50054">
    <property type="entry name" value="TYR_PHOSPHATASE_DUAL"/>
    <property type="match status" value="1"/>
</dbReference>
<dbReference type="InterPro" id="IPR016130">
    <property type="entry name" value="Tyr_Pase_AS"/>
</dbReference>
<evidence type="ECO:0000256" key="1">
    <source>
        <dbReference type="ARBA" id="ARBA00008601"/>
    </source>
</evidence>
<dbReference type="GO" id="GO:0005829">
    <property type="term" value="C:cytosol"/>
    <property type="evidence" value="ECO:0007669"/>
    <property type="project" value="TreeGrafter"/>
</dbReference>
<evidence type="ECO:0000313" key="10">
    <source>
        <dbReference type="Proteomes" id="UP000315496"/>
    </source>
</evidence>
<dbReference type="EMBL" id="VDLU01000002">
    <property type="protein sequence ID" value="TNJ28074.1"/>
    <property type="molecule type" value="Genomic_DNA"/>
</dbReference>
<organism evidence="9 10">
    <name type="scientific">Giardia muris</name>
    <dbReference type="NCBI Taxonomy" id="5742"/>
    <lineage>
        <taxon>Eukaryota</taxon>
        <taxon>Metamonada</taxon>
        <taxon>Diplomonadida</taxon>
        <taxon>Hexamitidae</taxon>
        <taxon>Giardiinae</taxon>
        <taxon>Giardia</taxon>
    </lineage>
</organism>
<evidence type="ECO:0000256" key="3">
    <source>
        <dbReference type="ARBA" id="ARBA00022912"/>
    </source>
</evidence>
<dbReference type="AlphaFoldDB" id="A0A4Z1SQE4"/>
<dbReference type="OrthoDB" id="10252009at2759"/>
<dbReference type="PROSITE" id="PS50056">
    <property type="entry name" value="TYR_PHOSPHATASE_2"/>
    <property type="match status" value="1"/>
</dbReference>